<comment type="caution">
    <text evidence="1">The sequence shown here is derived from an EMBL/GenBank/DDBJ whole genome shotgun (WGS) entry which is preliminary data.</text>
</comment>
<keyword evidence="2" id="KW-1185">Reference proteome</keyword>
<reference evidence="1" key="2">
    <citation type="submission" date="2022-01" db="EMBL/GenBank/DDBJ databases">
        <authorList>
            <person name="Yamashiro T."/>
            <person name="Shiraishi A."/>
            <person name="Satake H."/>
            <person name="Nakayama K."/>
        </authorList>
    </citation>
    <scope>NUCLEOTIDE SEQUENCE</scope>
</reference>
<name>A0ABQ4YHG4_9ASTR</name>
<reference evidence="1" key="1">
    <citation type="journal article" date="2022" name="Int. J. Mol. Sci.">
        <title>Draft Genome of Tanacetum Coccineum: Genomic Comparison of Closely Related Tanacetum-Family Plants.</title>
        <authorList>
            <person name="Yamashiro T."/>
            <person name="Shiraishi A."/>
            <person name="Nakayama K."/>
            <person name="Satake H."/>
        </authorList>
    </citation>
    <scope>NUCLEOTIDE SEQUENCE</scope>
</reference>
<gene>
    <name evidence="1" type="ORF">Tco_0726286</name>
</gene>
<evidence type="ECO:0000313" key="2">
    <source>
        <dbReference type="Proteomes" id="UP001151760"/>
    </source>
</evidence>
<dbReference type="Proteomes" id="UP001151760">
    <property type="component" value="Unassembled WGS sequence"/>
</dbReference>
<protein>
    <submittedName>
        <fullName evidence="1">Uncharacterized protein</fullName>
    </submittedName>
</protein>
<evidence type="ECO:0000313" key="1">
    <source>
        <dbReference type="EMBL" id="GJS76405.1"/>
    </source>
</evidence>
<accession>A0ABQ4YHG4</accession>
<organism evidence="1 2">
    <name type="scientific">Tanacetum coccineum</name>
    <dbReference type="NCBI Taxonomy" id="301880"/>
    <lineage>
        <taxon>Eukaryota</taxon>
        <taxon>Viridiplantae</taxon>
        <taxon>Streptophyta</taxon>
        <taxon>Embryophyta</taxon>
        <taxon>Tracheophyta</taxon>
        <taxon>Spermatophyta</taxon>
        <taxon>Magnoliopsida</taxon>
        <taxon>eudicotyledons</taxon>
        <taxon>Gunneridae</taxon>
        <taxon>Pentapetalae</taxon>
        <taxon>asterids</taxon>
        <taxon>campanulids</taxon>
        <taxon>Asterales</taxon>
        <taxon>Asteraceae</taxon>
        <taxon>Asteroideae</taxon>
        <taxon>Anthemideae</taxon>
        <taxon>Anthemidinae</taxon>
        <taxon>Tanacetum</taxon>
    </lineage>
</organism>
<sequence length="93" mass="10587">MMGSYGAHDVCSQGYLADATCSCDDDAKVEIVANEKDNGDKKNWLSSTHFWNTNDNLETVEEKEEMRAVIIRLLHLYYRIMSSKETILLLIIA</sequence>
<proteinExistence type="predicted"/>
<dbReference type="EMBL" id="BQNB010010372">
    <property type="protein sequence ID" value="GJS76405.1"/>
    <property type="molecule type" value="Genomic_DNA"/>
</dbReference>